<dbReference type="FunFam" id="1.10.20.10:FF:000071">
    <property type="entry name" value="Transcription factor TFIID complex subunit"/>
    <property type="match status" value="1"/>
</dbReference>
<comment type="subcellular location">
    <subcellularLocation>
        <location evidence="1">Nucleus</location>
    </subcellularLocation>
</comment>
<dbReference type="EMBL" id="LT558118">
    <property type="protein sequence ID" value="SAM68432.1"/>
    <property type="molecule type" value="Genomic_DNA"/>
</dbReference>
<feature type="region of interest" description="Disordered" evidence="10">
    <location>
        <begin position="1"/>
        <end position="32"/>
    </location>
</feature>
<name>A0A1K0FWW0_9BASI</name>
<dbReference type="GO" id="GO:0051123">
    <property type="term" value="P:RNA polymerase II preinitiation complex assembly"/>
    <property type="evidence" value="ECO:0007669"/>
    <property type="project" value="TreeGrafter"/>
</dbReference>
<evidence type="ECO:0000313" key="14">
    <source>
        <dbReference type="Proteomes" id="UP000658997"/>
    </source>
</evidence>
<feature type="compositionally biased region" description="Acidic residues" evidence="10">
    <location>
        <begin position="276"/>
        <end position="285"/>
    </location>
</feature>
<evidence type="ECO:0000256" key="3">
    <source>
        <dbReference type="ARBA" id="ARBA00023054"/>
    </source>
</evidence>
<keyword evidence="14" id="KW-1185">Reference proteome</keyword>
<evidence type="ECO:0000256" key="6">
    <source>
        <dbReference type="ARBA" id="ARBA00025346"/>
    </source>
</evidence>
<keyword evidence="5" id="KW-0539">Nucleus</keyword>
<dbReference type="InterPro" id="IPR003195">
    <property type="entry name" value="TFIID_TAF13"/>
</dbReference>
<feature type="compositionally biased region" description="Low complexity" evidence="10">
    <location>
        <begin position="317"/>
        <end position="335"/>
    </location>
</feature>
<sequence length="335" mass="34073">MPATPTRSVQRGGGGGGARQRQGSSLHTQPGPSITVMVAATGGASGPPAKGGRAANANDAAAIPFVHPALALSSGVMPNSSSASGLPPAAAAQARGRRPFNHRNLFARDLRNLMYAYGDSPNPDPDSVMLMEEMTVDFITDLCCRARPSPYALGIGTSSISNSSSAFGATLEQFAASQDPNALVNGIDVVPNTLPPRAPHRLRVKLEDFRHALRKDVEAKKLGRMEQLLYADKVVTEARRVGGVEEAAERAGAMQTDNLPPPTSNADGPAGGANLEDLDGEDDNDVQGAKAGKSGKGKGKGGGGSKGGAKGKGKPKGGAAAASRAGSARSSVQPP</sequence>
<evidence type="ECO:0000313" key="11">
    <source>
        <dbReference type="EMBL" id="SAM68432.1"/>
    </source>
</evidence>
<evidence type="ECO:0000313" key="13">
    <source>
        <dbReference type="Proteomes" id="UP000179920"/>
    </source>
</evidence>
<dbReference type="EMBL" id="ULHB01000050">
    <property type="protein sequence ID" value="SYW79242.1"/>
    <property type="molecule type" value="Genomic_DNA"/>
</dbReference>
<reference evidence="11" key="1">
    <citation type="submission" date="2016-04" db="EMBL/GenBank/DDBJ databases">
        <authorList>
            <person name="Evans L.H."/>
            <person name="Alamgir A."/>
            <person name="Owens N."/>
            <person name="Weber N.D."/>
            <person name="Virtaneva K."/>
            <person name="Barbian K."/>
            <person name="Babar A."/>
            <person name="Rosenke K."/>
        </authorList>
    </citation>
    <scope>NUCLEOTIDE SEQUENCE</scope>
    <source>
        <strain evidence="11">UB2112</strain>
    </source>
</reference>
<reference evidence="12" key="3">
    <citation type="submission" date="2018-08" db="EMBL/GenBank/DDBJ databases">
        <authorList>
            <person name="Guldener U."/>
        </authorList>
    </citation>
    <scope>NUCLEOTIDE SEQUENCE</scope>
    <source>
        <strain evidence="12">UB2</strain>
    </source>
</reference>
<organism evidence="11 13">
    <name type="scientific">Ustilago bromivora</name>
    <dbReference type="NCBI Taxonomy" id="307758"/>
    <lineage>
        <taxon>Eukaryota</taxon>
        <taxon>Fungi</taxon>
        <taxon>Dikarya</taxon>
        <taxon>Basidiomycota</taxon>
        <taxon>Ustilaginomycotina</taxon>
        <taxon>Ustilaginomycetes</taxon>
        <taxon>Ustilaginales</taxon>
        <taxon>Ustilaginaceae</taxon>
        <taxon>Ustilago</taxon>
    </lineage>
</organism>
<dbReference type="PANTHER" id="PTHR11380:SF5">
    <property type="entry name" value="TRANSCRIPTION INITIATION FACTOR TFIID SUBUNIT 13"/>
    <property type="match status" value="1"/>
</dbReference>
<evidence type="ECO:0000256" key="9">
    <source>
        <dbReference type="ARBA" id="ARBA00075090"/>
    </source>
</evidence>
<keyword evidence="2" id="KW-0805">Transcription regulation</keyword>
<dbReference type="OrthoDB" id="10266074at2759"/>
<dbReference type="Proteomes" id="UP000179920">
    <property type="component" value="Chromosome II"/>
</dbReference>
<dbReference type="AlphaFoldDB" id="A0A1K0FWW0"/>
<dbReference type="SUPFAM" id="SSF47113">
    <property type="entry name" value="Histone-fold"/>
    <property type="match status" value="1"/>
</dbReference>
<evidence type="ECO:0000256" key="7">
    <source>
        <dbReference type="ARBA" id="ARBA00038392"/>
    </source>
</evidence>
<feature type="region of interest" description="Disordered" evidence="10">
    <location>
        <begin position="246"/>
        <end position="335"/>
    </location>
</feature>
<evidence type="ECO:0000256" key="4">
    <source>
        <dbReference type="ARBA" id="ARBA00023163"/>
    </source>
</evidence>
<protein>
    <recommendedName>
        <fullName evidence="8">Transcription initiation factor TFIID subunit 13</fullName>
    </recommendedName>
    <alternativeName>
        <fullName evidence="9">TBP-associated factor 13</fullName>
    </alternativeName>
</protein>
<dbReference type="InterPro" id="IPR009072">
    <property type="entry name" value="Histone-fold"/>
</dbReference>
<dbReference type="Proteomes" id="UP000658997">
    <property type="component" value="Unassembled WGS sequence"/>
</dbReference>
<dbReference type="PANTHER" id="PTHR11380">
    <property type="entry name" value="TRANSCRIPTION INITIATION FACTOR TFIID/SUPT3-RELATED"/>
    <property type="match status" value="1"/>
</dbReference>
<accession>A0A1K0FWW0</accession>
<dbReference type="GO" id="GO:0005669">
    <property type="term" value="C:transcription factor TFIID complex"/>
    <property type="evidence" value="ECO:0007669"/>
    <property type="project" value="TreeGrafter"/>
</dbReference>
<evidence type="ECO:0000256" key="5">
    <source>
        <dbReference type="ARBA" id="ARBA00023242"/>
    </source>
</evidence>
<dbReference type="GO" id="GO:0046982">
    <property type="term" value="F:protein heterodimerization activity"/>
    <property type="evidence" value="ECO:0007669"/>
    <property type="project" value="InterPro"/>
</dbReference>
<proteinExistence type="inferred from homology"/>
<evidence type="ECO:0000256" key="2">
    <source>
        <dbReference type="ARBA" id="ARBA00023015"/>
    </source>
</evidence>
<comment type="similarity">
    <text evidence="7">Belongs to the TAF13 family.</text>
</comment>
<dbReference type="Gene3D" id="1.10.20.10">
    <property type="entry name" value="Histone, subunit A"/>
    <property type="match status" value="1"/>
</dbReference>
<gene>
    <name evidence="12" type="ORF">UBRO2_02926</name>
    <name evidence="11" type="ORF">UBRO_00790</name>
</gene>
<evidence type="ECO:0000256" key="10">
    <source>
        <dbReference type="SAM" id="MobiDB-lite"/>
    </source>
</evidence>
<reference evidence="13" key="2">
    <citation type="submission" date="2016-04" db="EMBL/GenBank/DDBJ databases">
        <authorList>
            <person name="Guldener U."/>
            <person name="Guldener U."/>
        </authorList>
    </citation>
    <scope>NUCLEOTIDE SEQUENCE [LARGE SCALE GENOMIC DNA]</scope>
    <source>
        <strain evidence="13">UB2112</strain>
    </source>
</reference>
<keyword evidence="4" id="KW-0804">Transcription</keyword>
<evidence type="ECO:0000313" key="12">
    <source>
        <dbReference type="EMBL" id="SYW79242.1"/>
    </source>
</evidence>
<dbReference type="Pfam" id="PF02269">
    <property type="entry name" value="TFIID-18kDa"/>
    <property type="match status" value="1"/>
</dbReference>
<evidence type="ECO:0000256" key="1">
    <source>
        <dbReference type="ARBA" id="ARBA00004123"/>
    </source>
</evidence>
<comment type="function">
    <text evidence="6">Functions as a component of the DNA-binding general transcription factor complex TFIID. Binding of TFIID to a promoter (with or without TATA element) is the initial step in pre-initiation complex (PIC) formation. TFIID plays a key role in the regulation of gene expression by RNA polymerase II through different activities such as transcription activator interaction, core promoter recognition and selectivity, TFIIA and TFIIB interaction, chromatin modification (histone acetylation by TAF1), facilitation of DNA opening and initiation of transcription.</text>
</comment>
<keyword evidence="3" id="KW-0175">Coiled coil</keyword>
<evidence type="ECO:0000256" key="8">
    <source>
        <dbReference type="ARBA" id="ARBA00040136"/>
    </source>
</evidence>